<sequence length="237" mass="25678">MRRGTLRELSLAVAPDLITFSGDALAELLGPCKSLRKLRFSGRSKMIDASDGLTVESAVADWVDEAFGGHTQLAVLEQLPPLAEPAIERILSHLSGLVELTVSPDLHMNTDLLAILARSCPRLQVLRCSLPDDDDRADPVLFSVLAPISGVLKELDLRSEGWWSPEVDESLAAFVGSLSAVTSLKLFSCCASRPWWMFREVHPFADPTDTVARGGWLLLACLPLLSHPPRDSGGGEV</sequence>
<keyword evidence="2" id="KW-1185">Reference proteome</keyword>
<organism evidence="1 2">
    <name type="scientific">Paratrimastix pyriformis</name>
    <dbReference type="NCBI Taxonomy" id="342808"/>
    <lineage>
        <taxon>Eukaryota</taxon>
        <taxon>Metamonada</taxon>
        <taxon>Preaxostyla</taxon>
        <taxon>Paratrimastigidae</taxon>
        <taxon>Paratrimastix</taxon>
    </lineage>
</organism>
<evidence type="ECO:0000313" key="2">
    <source>
        <dbReference type="Proteomes" id="UP001141327"/>
    </source>
</evidence>
<comment type="caution">
    <text evidence="1">The sequence shown here is derived from an EMBL/GenBank/DDBJ whole genome shotgun (WGS) entry which is preliminary data.</text>
</comment>
<accession>A0ABQ8UJ86</accession>
<dbReference type="EMBL" id="JAPMOS010000021">
    <property type="protein sequence ID" value="KAJ4459282.1"/>
    <property type="molecule type" value="Genomic_DNA"/>
</dbReference>
<proteinExistence type="predicted"/>
<evidence type="ECO:0000313" key="1">
    <source>
        <dbReference type="EMBL" id="KAJ4459282.1"/>
    </source>
</evidence>
<dbReference type="Proteomes" id="UP001141327">
    <property type="component" value="Unassembled WGS sequence"/>
</dbReference>
<gene>
    <name evidence="1" type="ORF">PAPYR_4821</name>
</gene>
<dbReference type="Gene3D" id="3.80.10.10">
    <property type="entry name" value="Ribonuclease Inhibitor"/>
    <property type="match status" value="1"/>
</dbReference>
<reference evidence="1" key="1">
    <citation type="journal article" date="2022" name="bioRxiv">
        <title>Genomics of Preaxostyla Flagellates Illuminates Evolutionary Transitions and the Path Towards Mitochondrial Loss.</title>
        <authorList>
            <person name="Novak L.V.F."/>
            <person name="Treitli S.C."/>
            <person name="Pyrih J."/>
            <person name="Halakuc P."/>
            <person name="Pipaliya S.V."/>
            <person name="Vacek V."/>
            <person name="Brzon O."/>
            <person name="Soukal P."/>
            <person name="Eme L."/>
            <person name="Dacks J.B."/>
            <person name="Karnkowska A."/>
            <person name="Elias M."/>
            <person name="Hampl V."/>
        </authorList>
    </citation>
    <scope>NUCLEOTIDE SEQUENCE</scope>
    <source>
        <strain evidence="1">RCP-MX</strain>
    </source>
</reference>
<name>A0ABQ8UJ86_9EUKA</name>
<dbReference type="InterPro" id="IPR032675">
    <property type="entry name" value="LRR_dom_sf"/>
</dbReference>
<protein>
    <submittedName>
        <fullName evidence="1">Uncharacterized protein</fullName>
    </submittedName>
</protein>
<dbReference type="SUPFAM" id="SSF52047">
    <property type="entry name" value="RNI-like"/>
    <property type="match status" value="1"/>
</dbReference>